<dbReference type="Gene3D" id="3.40.50.720">
    <property type="entry name" value="NAD(P)-binding Rossmann-like Domain"/>
    <property type="match status" value="1"/>
</dbReference>
<accession>A0A6J7MDI5</accession>
<dbReference type="PRINTS" id="PR00080">
    <property type="entry name" value="SDRFAMILY"/>
</dbReference>
<evidence type="ECO:0000313" key="2">
    <source>
        <dbReference type="EMBL" id="CAB4704391.1"/>
    </source>
</evidence>
<dbReference type="EMBL" id="CAFAAS010000001">
    <property type="protein sequence ID" value="CAB4794135.1"/>
    <property type="molecule type" value="Genomic_DNA"/>
</dbReference>
<name>A0A6J7MDI5_9ZZZZ</name>
<dbReference type="CDD" id="cd05233">
    <property type="entry name" value="SDR_c"/>
    <property type="match status" value="1"/>
</dbReference>
<dbReference type="SUPFAM" id="SSF51735">
    <property type="entry name" value="NAD(P)-binding Rossmann-fold domains"/>
    <property type="match status" value="1"/>
</dbReference>
<evidence type="ECO:0000313" key="3">
    <source>
        <dbReference type="EMBL" id="CAB4794135.1"/>
    </source>
</evidence>
<dbReference type="InterPro" id="IPR036291">
    <property type="entry name" value="NAD(P)-bd_dom_sf"/>
</dbReference>
<dbReference type="EMBL" id="CAFBMU010000001">
    <property type="protein sequence ID" value="CAB4911556.1"/>
    <property type="molecule type" value="Genomic_DNA"/>
</dbReference>
<dbReference type="InterPro" id="IPR050259">
    <property type="entry name" value="SDR"/>
</dbReference>
<sequence length="264" mass="28426">MDFAMTVKTQRLALVTGASRGIGRHIALGLLDAGHNVIAVSRNSFNTDGLSPSQKSSIISINGDVSDHLFIEKLERQISKEHGTVQILVNSAGVFGPFALIQNTDPYEWARTIIIDAIAPYYTVRYFLPAMLERKWGRVINVGSAASLHTPGPLYSAYGTAKVALNQLTRQLASEIAGSGVTANVIHPGEVQSEMWVDIQTKTAALGKAGNSQQVWVDWVDETGGDDPKKAADLVLKLVSADSDGVNGSFCWIDNPLQAPIPSW</sequence>
<protein>
    <submittedName>
        <fullName evidence="5">Unannotated protein</fullName>
    </submittedName>
</protein>
<gene>
    <name evidence="2" type="ORF">UFOPK2655_00337</name>
    <name evidence="3" type="ORF">UFOPK3077_00057</name>
    <name evidence="4" type="ORF">UFOPK3667_00057</name>
    <name evidence="5" type="ORF">UFOPK3903_00824</name>
    <name evidence="6" type="ORF">UFOPK4444_00862</name>
</gene>
<dbReference type="AlphaFoldDB" id="A0A6J7MDI5"/>
<evidence type="ECO:0000313" key="6">
    <source>
        <dbReference type="EMBL" id="CAB5154228.1"/>
    </source>
</evidence>
<evidence type="ECO:0000313" key="5">
    <source>
        <dbReference type="EMBL" id="CAB4975734.1"/>
    </source>
</evidence>
<proteinExistence type="inferred from homology"/>
<dbReference type="InterPro" id="IPR020904">
    <property type="entry name" value="Sc_DH/Rdtase_CS"/>
</dbReference>
<dbReference type="PANTHER" id="PTHR42879:SF2">
    <property type="entry name" value="3-OXOACYL-[ACYL-CARRIER-PROTEIN] REDUCTASE FABG"/>
    <property type="match status" value="1"/>
</dbReference>
<organism evidence="5">
    <name type="scientific">freshwater metagenome</name>
    <dbReference type="NCBI Taxonomy" id="449393"/>
    <lineage>
        <taxon>unclassified sequences</taxon>
        <taxon>metagenomes</taxon>
        <taxon>ecological metagenomes</taxon>
    </lineage>
</organism>
<dbReference type="EMBL" id="CAFBRZ010000045">
    <property type="protein sequence ID" value="CAB5154228.1"/>
    <property type="molecule type" value="Genomic_DNA"/>
</dbReference>
<evidence type="ECO:0000313" key="4">
    <source>
        <dbReference type="EMBL" id="CAB4911556.1"/>
    </source>
</evidence>
<reference evidence="5" key="1">
    <citation type="submission" date="2020-05" db="EMBL/GenBank/DDBJ databases">
        <authorList>
            <person name="Chiriac C."/>
            <person name="Salcher M."/>
            <person name="Ghai R."/>
            <person name="Kavagutti S V."/>
        </authorList>
    </citation>
    <scope>NUCLEOTIDE SEQUENCE</scope>
</reference>
<evidence type="ECO:0000256" key="1">
    <source>
        <dbReference type="ARBA" id="ARBA00006484"/>
    </source>
</evidence>
<dbReference type="GO" id="GO:0032787">
    <property type="term" value="P:monocarboxylic acid metabolic process"/>
    <property type="evidence" value="ECO:0007669"/>
    <property type="project" value="UniProtKB-ARBA"/>
</dbReference>
<comment type="similarity">
    <text evidence="1">Belongs to the short-chain dehydrogenases/reductases (SDR) family.</text>
</comment>
<dbReference type="PROSITE" id="PS00061">
    <property type="entry name" value="ADH_SHORT"/>
    <property type="match status" value="1"/>
</dbReference>
<dbReference type="EMBL" id="CAFBOD010000007">
    <property type="protein sequence ID" value="CAB4975734.1"/>
    <property type="molecule type" value="Genomic_DNA"/>
</dbReference>
<dbReference type="Pfam" id="PF00106">
    <property type="entry name" value="adh_short"/>
    <property type="match status" value="1"/>
</dbReference>
<dbReference type="EMBL" id="CAEZYE010000010">
    <property type="protein sequence ID" value="CAB4704391.1"/>
    <property type="molecule type" value="Genomic_DNA"/>
</dbReference>
<dbReference type="PRINTS" id="PR00081">
    <property type="entry name" value="GDHRDH"/>
</dbReference>
<dbReference type="InterPro" id="IPR002347">
    <property type="entry name" value="SDR_fam"/>
</dbReference>
<dbReference type="PANTHER" id="PTHR42879">
    <property type="entry name" value="3-OXOACYL-(ACYL-CARRIER-PROTEIN) REDUCTASE"/>
    <property type="match status" value="1"/>
</dbReference>